<dbReference type="Gene3D" id="1.10.579.10">
    <property type="entry name" value="DNA Cyclobutane Dipyrimidine Photolyase, subunit A, domain 3"/>
    <property type="match status" value="1"/>
</dbReference>
<dbReference type="InterPro" id="IPR005101">
    <property type="entry name" value="Cryptochr/Photolyase_FAD-bd"/>
</dbReference>
<dbReference type="SUPFAM" id="SSF52425">
    <property type="entry name" value="Cryptochrome/photolyase, N-terminal domain"/>
    <property type="match status" value="1"/>
</dbReference>
<evidence type="ECO:0000256" key="1">
    <source>
        <dbReference type="ARBA" id="ARBA00001932"/>
    </source>
</evidence>
<dbReference type="PROSITE" id="PS00691">
    <property type="entry name" value="DNA_PHOTOLYASES_1_2"/>
    <property type="match status" value="1"/>
</dbReference>
<evidence type="ECO:0000256" key="7">
    <source>
        <dbReference type="RuleBase" id="RU004182"/>
    </source>
</evidence>
<dbReference type="PROSITE" id="PS51645">
    <property type="entry name" value="PHR_CRY_ALPHA_BETA"/>
    <property type="match status" value="1"/>
</dbReference>
<keyword evidence="5 7" id="KW-0274">FAD</keyword>
<keyword evidence="4 7" id="KW-0285">Flavoprotein</keyword>
<dbReference type="GO" id="GO:0003904">
    <property type="term" value="F:deoxyribodipyrimidine photo-lyase activity"/>
    <property type="evidence" value="ECO:0007669"/>
    <property type="project" value="UniProtKB-EC"/>
</dbReference>
<dbReference type="PANTHER" id="PTHR11455">
    <property type="entry name" value="CRYPTOCHROME"/>
    <property type="match status" value="1"/>
</dbReference>
<feature type="domain" description="Photolyase/cryptochrome alpha/beta" evidence="8">
    <location>
        <begin position="3"/>
        <end position="133"/>
    </location>
</feature>
<proteinExistence type="inferred from homology"/>
<dbReference type="RefSeq" id="WP_369666704.1">
    <property type="nucleotide sequence ID" value="NZ_JBDKXB010000007.1"/>
</dbReference>
<sequence length="482" mass="54430">MADASILWFRRDLRLGDNPALAGALAGATHLVPLYIHSPTEDHPWSPGAASRWWLHHSLAALDRRLTGLGSRLILAQGEDSLQVLQKVIAATGARRVHWNRLHEPTSVARDRHIEQALRSSGSECFGTNGNLLFEPGEILTAQKGPYRVFSAYWRRAIAQLPPTPIIPIPSQLPPLPPELTGLDLSTLRLQPRIRWDTGLADAWTPGEEGAWRAARDFLDRRLVQYVEGRDRPDHRGTSRLSPHLHFGEISPRQLLGALLERGIDLDREPAASFLRELGWREFAHHLLAFFPQTPETPLDRRFAAFPWCHDDGTRLHAWQQGRTGIPLVDAGLRELWTTGWMHNRVRMVAASFLTKNLRLPWQLGARWFWDTLVDADLANNTLGWQWVAGCGADAAPFFRIFNPIRQGERFDPSGDYVRRWCPELARLPDTYIHRPWMAPRELLSQADLELGRDYPRPIVDLTTSRAAALAAWSAIKDAGAG</sequence>
<comment type="cofactor">
    <cofactor evidence="1">
        <name>(6R)-5,10-methylene-5,6,7,8-tetrahydrofolate</name>
        <dbReference type="ChEBI" id="CHEBI:15636"/>
    </cofactor>
</comment>
<accession>A0ABV4BE89</accession>
<dbReference type="Gene3D" id="3.40.50.620">
    <property type="entry name" value="HUPs"/>
    <property type="match status" value="1"/>
</dbReference>
<keyword evidence="6 7" id="KW-0157">Chromophore</keyword>
<protein>
    <submittedName>
        <fullName evidence="9">Deoxyribodipyrimidine photo-lyase</fullName>
        <ecNumber evidence="9">4.1.99.3</ecNumber>
    </submittedName>
</protein>
<evidence type="ECO:0000256" key="2">
    <source>
        <dbReference type="ARBA" id="ARBA00001974"/>
    </source>
</evidence>
<dbReference type="SUPFAM" id="SSF48173">
    <property type="entry name" value="Cryptochrome/photolyase FAD-binding domain"/>
    <property type="match status" value="1"/>
</dbReference>
<evidence type="ECO:0000256" key="3">
    <source>
        <dbReference type="ARBA" id="ARBA00005862"/>
    </source>
</evidence>
<dbReference type="EMBL" id="JBDKXB010000007">
    <property type="protein sequence ID" value="MEY6432319.1"/>
    <property type="molecule type" value="Genomic_DNA"/>
</dbReference>
<evidence type="ECO:0000256" key="6">
    <source>
        <dbReference type="ARBA" id="ARBA00022991"/>
    </source>
</evidence>
<comment type="caution">
    <text evidence="9">The sequence shown here is derived from an EMBL/GenBank/DDBJ whole genome shotgun (WGS) entry which is preliminary data.</text>
</comment>
<dbReference type="InterPro" id="IPR018394">
    <property type="entry name" value="DNA_photolyase_1_CS_C"/>
</dbReference>
<dbReference type="InterPro" id="IPR006050">
    <property type="entry name" value="DNA_photolyase_N"/>
</dbReference>
<evidence type="ECO:0000256" key="5">
    <source>
        <dbReference type="ARBA" id="ARBA00022827"/>
    </source>
</evidence>
<comment type="cofactor">
    <cofactor evidence="2">
        <name>FAD</name>
        <dbReference type="ChEBI" id="CHEBI:57692"/>
    </cofactor>
</comment>
<dbReference type="PANTHER" id="PTHR11455:SF9">
    <property type="entry name" value="CRYPTOCHROME CIRCADIAN CLOCK 5 ISOFORM X1"/>
    <property type="match status" value="1"/>
</dbReference>
<evidence type="ECO:0000313" key="10">
    <source>
        <dbReference type="Proteomes" id="UP001564408"/>
    </source>
</evidence>
<evidence type="ECO:0000259" key="8">
    <source>
        <dbReference type="PROSITE" id="PS51645"/>
    </source>
</evidence>
<dbReference type="Proteomes" id="UP001564408">
    <property type="component" value="Unassembled WGS sequence"/>
</dbReference>
<dbReference type="Gene3D" id="1.25.40.80">
    <property type="match status" value="1"/>
</dbReference>
<comment type="similarity">
    <text evidence="3">Belongs to the DNA photolyase class-1 family.</text>
</comment>
<comment type="similarity">
    <text evidence="7">Belongs to the DNA photolyase family.</text>
</comment>
<dbReference type="PRINTS" id="PR00147">
    <property type="entry name" value="DNAPHOTLYASE"/>
</dbReference>
<organism evidence="9 10">
    <name type="scientific">Thioalkalicoccus limnaeus</name>
    <dbReference type="NCBI Taxonomy" id="120681"/>
    <lineage>
        <taxon>Bacteria</taxon>
        <taxon>Pseudomonadati</taxon>
        <taxon>Pseudomonadota</taxon>
        <taxon>Gammaproteobacteria</taxon>
        <taxon>Chromatiales</taxon>
        <taxon>Chromatiaceae</taxon>
        <taxon>Thioalkalicoccus</taxon>
    </lineage>
</organism>
<dbReference type="InterPro" id="IPR002081">
    <property type="entry name" value="Cryptochrome/DNA_photolyase_1"/>
</dbReference>
<reference evidence="9 10" key="1">
    <citation type="submission" date="2024-05" db="EMBL/GenBank/DDBJ databases">
        <title>Genome Sequence and Characterization of the New Strain Purple Sulfur Bacterium of Genus Thioalkalicoccus.</title>
        <authorList>
            <person name="Bryantseva I.A."/>
            <person name="Kyndt J.A."/>
            <person name="Imhoff J.F."/>
        </authorList>
    </citation>
    <scope>NUCLEOTIDE SEQUENCE [LARGE SCALE GENOMIC DNA]</scope>
    <source>
        <strain evidence="9 10">Um2</strain>
    </source>
</reference>
<dbReference type="InterPro" id="IPR036155">
    <property type="entry name" value="Crypto/Photolyase_N_sf"/>
</dbReference>
<dbReference type="Pfam" id="PF00875">
    <property type="entry name" value="DNA_photolyase"/>
    <property type="match status" value="1"/>
</dbReference>
<dbReference type="InterPro" id="IPR036134">
    <property type="entry name" value="Crypto/Photolyase_FAD-like_sf"/>
</dbReference>
<dbReference type="EC" id="4.1.99.3" evidence="9"/>
<gene>
    <name evidence="9" type="ORF">ABC977_07855</name>
</gene>
<keyword evidence="10" id="KW-1185">Reference proteome</keyword>
<dbReference type="InterPro" id="IPR014729">
    <property type="entry name" value="Rossmann-like_a/b/a_fold"/>
</dbReference>
<evidence type="ECO:0000256" key="4">
    <source>
        <dbReference type="ARBA" id="ARBA00022630"/>
    </source>
</evidence>
<dbReference type="Pfam" id="PF03441">
    <property type="entry name" value="FAD_binding_7"/>
    <property type="match status" value="1"/>
</dbReference>
<evidence type="ECO:0000313" key="9">
    <source>
        <dbReference type="EMBL" id="MEY6432319.1"/>
    </source>
</evidence>
<keyword evidence="9" id="KW-0456">Lyase</keyword>
<name>A0ABV4BE89_9GAMM</name>